<feature type="region of interest" description="Disordered" evidence="1">
    <location>
        <begin position="1"/>
        <end position="28"/>
    </location>
</feature>
<feature type="transmembrane region" description="Helical" evidence="2">
    <location>
        <begin position="97"/>
        <end position="118"/>
    </location>
</feature>
<feature type="transmembrane region" description="Helical" evidence="2">
    <location>
        <begin position="125"/>
        <end position="147"/>
    </location>
</feature>
<evidence type="ECO:0008006" key="5">
    <source>
        <dbReference type="Google" id="ProtNLM"/>
    </source>
</evidence>
<keyword evidence="2" id="KW-0812">Transmembrane</keyword>
<dbReference type="InParanoid" id="A0A2P6NVK4"/>
<reference evidence="3 4" key="1">
    <citation type="journal article" date="2018" name="Genome Biol. Evol.">
        <title>Multiple Roots of Fruiting Body Formation in Amoebozoa.</title>
        <authorList>
            <person name="Hillmann F."/>
            <person name="Forbes G."/>
            <person name="Novohradska S."/>
            <person name="Ferling I."/>
            <person name="Riege K."/>
            <person name="Groth M."/>
            <person name="Westermann M."/>
            <person name="Marz M."/>
            <person name="Spaller T."/>
            <person name="Winckler T."/>
            <person name="Schaap P."/>
            <person name="Glockner G."/>
        </authorList>
    </citation>
    <scope>NUCLEOTIDE SEQUENCE [LARGE SCALE GENOMIC DNA]</scope>
    <source>
        <strain evidence="3 4">Jena</strain>
    </source>
</reference>
<organism evidence="3 4">
    <name type="scientific">Planoprotostelium fungivorum</name>
    <dbReference type="NCBI Taxonomy" id="1890364"/>
    <lineage>
        <taxon>Eukaryota</taxon>
        <taxon>Amoebozoa</taxon>
        <taxon>Evosea</taxon>
        <taxon>Variosea</taxon>
        <taxon>Cavosteliida</taxon>
        <taxon>Cavosteliaceae</taxon>
        <taxon>Planoprotostelium</taxon>
    </lineage>
</organism>
<accession>A0A2P6NVK4</accession>
<evidence type="ECO:0000313" key="3">
    <source>
        <dbReference type="EMBL" id="PRP87970.1"/>
    </source>
</evidence>
<sequence>MNNSENWRRQQLEKKELVLHSPSHGEGKEEDEKNFVRFLKFGTVDASLLMLCTLAGFSFEGVIAKRIGAKGYGPVLGAGIGNAFADTVAGLPEGKSAAVGVGCGAVLPLIPIFGAMALRREFTGATVMVAGGASAALFAGTFLSSYWPSNEKK</sequence>
<keyword evidence="4" id="KW-1185">Reference proteome</keyword>
<keyword evidence="2" id="KW-1133">Transmembrane helix</keyword>
<dbReference type="Proteomes" id="UP000241769">
    <property type="component" value="Unassembled WGS sequence"/>
</dbReference>
<gene>
    <name evidence="3" type="ORF">PROFUN_02707</name>
</gene>
<evidence type="ECO:0000313" key="4">
    <source>
        <dbReference type="Proteomes" id="UP000241769"/>
    </source>
</evidence>
<name>A0A2P6NVK4_9EUKA</name>
<keyword evidence="2" id="KW-0472">Membrane</keyword>
<feature type="transmembrane region" description="Helical" evidence="2">
    <location>
        <begin position="38"/>
        <end position="59"/>
    </location>
</feature>
<comment type="caution">
    <text evidence="3">The sequence shown here is derived from an EMBL/GenBank/DDBJ whole genome shotgun (WGS) entry which is preliminary data.</text>
</comment>
<proteinExistence type="predicted"/>
<protein>
    <recommendedName>
        <fullName evidence="5">Transmembrane protein</fullName>
    </recommendedName>
</protein>
<evidence type="ECO:0000256" key="2">
    <source>
        <dbReference type="SAM" id="Phobius"/>
    </source>
</evidence>
<evidence type="ECO:0000256" key="1">
    <source>
        <dbReference type="SAM" id="MobiDB-lite"/>
    </source>
</evidence>
<dbReference type="AlphaFoldDB" id="A0A2P6NVK4"/>
<dbReference type="EMBL" id="MDYQ01000016">
    <property type="protein sequence ID" value="PRP87970.1"/>
    <property type="molecule type" value="Genomic_DNA"/>
</dbReference>